<dbReference type="Pfam" id="PF02302">
    <property type="entry name" value="PTS_IIB"/>
    <property type="match status" value="1"/>
</dbReference>
<feature type="modified residue" description="Phosphocysteine; by EIIA" evidence="7">
    <location>
        <position position="8"/>
    </location>
</feature>
<accession>A0A6N8U3F4</accession>
<dbReference type="CDD" id="cd05564">
    <property type="entry name" value="PTS_IIB_chitobiose_lichenan"/>
    <property type="match status" value="1"/>
</dbReference>
<sequence>MIKVLLICSQGASTAIMCDRIRAAAQEADVDMEVRAVALAVADDYMQDADVILIGPQIRYMQTKLQKEVPNKPLADIDMYTYGTMNGKAVFEQIMELVK</sequence>
<keyword evidence="2" id="KW-0597">Phosphoprotein</keyword>
<keyword evidence="1" id="KW-0813">Transport</keyword>
<keyword evidence="5" id="KW-0598">Phosphotransferase system</keyword>
<dbReference type="PROSITE" id="PS51100">
    <property type="entry name" value="PTS_EIIB_TYPE_3"/>
    <property type="match status" value="1"/>
</dbReference>
<evidence type="ECO:0000256" key="3">
    <source>
        <dbReference type="ARBA" id="ARBA00022597"/>
    </source>
</evidence>
<evidence type="ECO:0000256" key="4">
    <source>
        <dbReference type="ARBA" id="ARBA00022679"/>
    </source>
</evidence>
<dbReference type="Gene3D" id="3.40.50.2300">
    <property type="match status" value="1"/>
</dbReference>
<evidence type="ECO:0000256" key="7">
    <source>
        <dbReference type="PROSITE-ProRule" id="PRU00423"/>
    </source>
</evidence>
<dbReference type="RefSeq" id="WP_160624241.1">
    <property type="nucleotide sequence ID" value="NZ_WUUQ01000001.1"/>
</dbReference>
<keyword evidence="4" id="KW-0808">Transferase</keyword>
<dbReference type="InterPro" id="IPR036095">
    <property type="entry name" value="PTS_EIIB-like_sf"/>
</dbReference>
<name>A0A6N8U3F4_9FIRM</name>
<keyword evidence="3 9" id="KW-0762">Sugar transport</keyword>
<organism evidence="9 10">
    <name type="scientific">Copranaerobaculum intestinale</name>
    <dbReference type="NCBI Taxonomy" id="2692629"/>
    <lineage>
        <taxon>Bacteria</taxon>
        <taxon>Bacillati</taxon>
        <taxon>Bacillota</taxon>
        <taxon>Erysipelotrichia</taxon>
        <taxon>Erysipelotrichales</taxon>
        <taxon>Erysipelotrichaceae</taxon>
        <taxon>Copranaerobaculum</taxon>
    </lineage>
</organism>
<dbReference type="Proteomes" id="UP000434036">
    <property type="component" value="Unassembled WGS sequence"/>
</dbReference>
<proteinExistence type="predicted"/>
<dbReference type="PANTHER" id="PTHR34581">
    <property type="entry name" value="PTS SYSTEM N,N'-DIACETYLCHITOBIOSE-SPECIFIC EIIB COMPONENT"/>
    <property type="match status" value="1"/>
</dbReference>
<evidence type="ECO:0000313" key="9">
    <source>
        <dbReference type="EMBL" id="MXQ72758.1"/>
    </source>
</evidence>
<dbReference type="InterPro" id="IPR013012">
    <property type="entry name" value="PTS_EIIB_3"/>
</dbReference>
<protein>
    <submittedName>
        <fullName evidence="9">PTS sugar transporter subunit IIB</fullName>
    </submittedName>
</protein>
<dbReference type="InterPro" id="IPR003501">
    <property type="entry name" value="PTS_EIIB_2/3"/>
</dbReference>
<evidence type="ECO:0000256" key="2">
    <source>
        <dbReference type="ARBA" id="ARBA00022553"/>
    </source>
</evidence>
<evidence type="ECO:0000259" key="8">
    <source>
        <dbReference type="PROSITE" id="PS51100"/>
    </source>
</evidence>
<dbReference type="SUPFAM" id="SSF52794">
    <property type="entry name" value="PTS system IIB component-like"/>
    <property type="match status" value="1"/>
</dbReference>
<comment type="caution">
    <text evidence="9">The sequence shown here is derived from an EMBL/GenBank/DDBJ whole genome shotgun (WGS) entry which is preliminary data.</text>
</comment>
<dbReference type="PANTHER" id="PTHR34581:SF2">
    <property type="entry name" value="PTS SYSTEM N,N'-DIACETYLCHITOBIOSE-SPECIFIC EIIB COMPONENT"/>
    <property type="match status" value="1"/>
</dbReference>
<keyword evidence="6" id="KW-0418">Kinase</keyword>
<dbReference type="InterPro" id="IPR051819">
    <property type="entry name" value="PTS_sugar-specific_EIIB"/>
</dbReference>
<evidence type="ECO:0000313" key="10">
    <source>
        <dbReference type="Proteomes" id="UP000434036"/>
    </source>
</evidence>
<dbReference type="AlphaFoldDB" id="A0A6N8U3F4"/>
<dbReference type="GO" id="GO:0016301">
    <property type="term" value="F:kinase activity"/>
    <property type="evidence" value="ECO:0007669"/>
    <property type="project" value="UniProtKB-KW"/>
</dbReference>
<gene>
    <name evidence="9" type="ORF">GSF08_02200</name>
</gene>
<evidence type="ECO:0000256" key="5">
    <source>
        <dbReference type="ARBA" id="ARBA00022683"/>
    </source>
</evidence>
<evidence type="ECO:0000256" key="6">
    <source>
        <dbReference type="ARBA" id="ARBA00022777"/>
    </source>
</evidence>
<feature type="domain" description="PTS EIIB type-3" evidence="8">
    <location>
        <begin position="1"/>
        <end position="99"/>
    </location>
</feature>
<reference evidence="9 10" key="2">
    <citation type="submission" date="2020-01" db="EMBL/GenBank/DDBJ databases">
        <title>Clostridiaceae sp. nov. isolated from the gut of human by culturomics.</title>
        <authorList>
            <person name="Chang Y."/>
        </authorList>
    </citation>
    <scope>NUCLEOTIDE SEQUENCE [LARGE SCALE GENOMIC DNA]</scope>
    <source>
        <strain evidence="9 10">DONG20-135</strain>
    </source>
</reference>
<evidence type="ECO:0000256" key="1">
    <source>
        <dbReference type="ARBA" id="ARBA00022448"/>
    </source>
</evidence>
<dbReference type="GO" id="GO:0008982">
    <property type="term" value="F:protein-N(PI)-phosphohistidine-sugar phosphotransferase activity"/>
    <property type="evidence" value="ECO:0007669"/>
    <property type="project" value="InterPro"/>
</dbReference>
<dbReference type="GO" id="GO:0009401">
    <property type="term" value="P:phosphoenolpyruvate-dependent sugar phosphotransferase system"/>
    <property type="evidence" value="ECO:0007669"/>
    <property type="project" value="UniProtKB-KW"/>
</dbReference>
<dbReference type="EMBL" id="WUUQ01000001">
    <property type="protein sequence ID" value="MXQ72758.1"/>
    <property type="molecule type" value="Genomic_DNA"/>
</dbReference>
<reference evidence="9 10" key="1">
    <citation type="submission" date="2019-12" db="EMBL/GenBank/DDBJ databases">
        <authorList>
            <person name="Yang R."/>
        </authorList>
    </citation>
    <scope>NUCLEOTIDE SEQUENCE [LARGE SCALE GENOMIC DNA]</scope>
    <source>
        <strain evidence="9 10">DONG20-135</strain>
    </source>
</reference>
<keyword evidence="10" id="KW-1185">Reference proteome</keyword>